<dbReference type="InterPro" id="IPR049381">
    <property type="entry name" value="UbiD-like_C"/>
</dbReference>
<keyword evidence="1" id="KW-0058">Aromatic hydrocarbons catabolism</keyword>
<dbReference type="Pfam" id="PF01977">
    <property type="entry name" value="UbiD"/>
    <property type="match status" value="1"/>
</dbReference>
<keyword evidence="1" id="KW-0464">Manganese</keyword>
<keyword evidence="1" id="KW-0210">Decarboxylase</keyword>
<dbReference type="PANTHER" id="PTHR30108:SF17">
    <property type="entry name" value="FERULIC ACID DECARBOXYLASE 1"/>
    <property type="match status" value="1"/>
</dbReference>
<evidence type="ECO:0000313" key="5">
    <source>
        <dbReference type="EMBL" id="ANH82719.1"/>
    </source>
</evidence>
<dbReference type="Gene3D" id="1.20.5.4570">
    <property type="match status" value="1"/>
</dbReference>
<comment type="similarity">
    <text evidence="1">Belongs to the UbiD family. UbiD-like/FDC subfamily.</text>
</comment>
<keyword evidence="1" id="KW-0288">FMN</keyword>
<comment type="cofactor">
    <cofactor evidence="1">
        <name>K(+)</name>
        <dbReference type="ChEBI" id="CHEBI:29103"/>
    </cofactor>
    <text evidence="1">Binds 1 K(+) per subunit.</text>
</comment>
<evidence type="ECO:0000259" key="4">
    <source>
        <dbReference type="Pfam" id="PF20696"/>
    </source>
</evidence>
<keyword evidence="1" id="KW-0456">Lyase</keyword>
<reference evidence="5 6" key="1">
    <citation type="submission" date="2016-05" db="EMBL/GenBank/DDBJ databases">
        <title>Niabella ginsenosidivorans BS26 whole genome sequencing.</title>
        <authorList>
            <person name="Im W.T."/>
            <person name="Siddiqi M.Z."/>
        </authorList>
    </citation>
    <scope>NUCLEOTIDE SEQUENCE [LARGE SCALE GENOMIC DNA]</scope>
    <source>
        <strain evidence="5 6">BS26</strain>
    </source>
</reference>
<dbReference type="AlphaFoldDB" id="A0A1A9I6P2"/>
<dbReference type="SUPFAM" id="SSF50475">
    <property type="entry name" value="FMN-binding split barrel"/>
    <property type="match status" value="1"/>
</dbReference>
<sequence length="497" mass="55503">MKHLKSLRAFIEALKQIGEVQEIDEEVDWDLEMSAITRRSMDLRAPMPVFNKIKNIAGFRALGAPGGLSAKKSYKYSRVNIALGVEADASPLEVIEKLVAARKRDLIPPVISQNKKVPCKENVWIGDDVDLLKLPTPKIHMKDGGRYLQTFGLNIVTTPDGSWTNWSINRMMLIDKTRLACLIPPNQHLGMIHAKWKEKGAPTPVAIALGVEPGLPYVGGMPVPENVDEAAYLGAYFNEPLELVRAETVNILVPATAEIIIEGHISHIDVYEEGPMDEYPGYVGDEGSPKPVLHVSAITYRDNAILPFAVAGTPVDENHTGWGLPHAAETLYLLRSSGLPVSMCWIVLESANHWMVVAVRKDWHEITNLSSKEVAEAIGNVVFHSKAGFGIAKIILLEDDIDVTNPEEVIWAFASRAHPYHSEIYFSEQAQNILPVFLEPTEKQRFKVTKVIYNCLLADRFDRDKRPVRSDFNNAWPASLQEKVLQNWKNYGYSDEG</sequence>
<name>A0A1A9I6P2_9BACT</name>
<proteinExistence type="inferred from homology"/>
<comment type="cofactor">
    <cofactor evidence="1">
        <name>Mn(2+)</name>
        <dbReference type="ChEBI" id="CHEBI:29035"/>
    </cofactor>
    <text evidence="1">Binds 1 Mn(2+) per subunit.</text>
</comment>
<dbReference type="InterPro" id="IPR032903">
    <property type="entry name" value="FDC-like"/>
</dbReference>
<dbReference type="EMBL" id="CP015772">
    <property type="protein sequence ID" value="ANH82719.1"/>
    <property type="molecule type" value="Genomic_DNA"/>
</dbReference>
<accession>A0A1A9I6P2</accession>
<dbReference type="Proteomes" id="UP000077667">
    <property type="component" value="Chromosome"/>
</dbReference>
<dbReference type="InterPro" id="IPR002830">
    <property type="entry name" value="UbiD"/>
</dbReference>
<dbReference type="PANTHER" id="PTHR30108">
    <property type="entry name" value="3-OCTAPRENYL-4-HYDROXYBENZOATE CARBOXY-LYASE-RELATED"/>
    <property type="match status" value="1"/>
</dbReference>
<feature type="binding site" evidence="1">
    <location>
        <position position="229"/>
    </location>
    <ligand>
        <name>prenylated FMN</name>
        <dbReference type="ChEBI" id="CHEBI:87746"/>
    </ligand>
</feature>
<feature type="binding site" evidence="1">
    <location>
        <position position="221"/>
    </location>
    <ligand>
        <name>K(+)</name>
        <dbReference type="ChEBI" id="CHEBI:29103"/>
    </ligand>
</feature>
<dbReference type="GO" id="GO:0046872">
    <property type="term" value="F:metal ion binding"/>
    <property type="evidence" value="ECO:0007669"/>
    <property type="project" value="UniProtKB-KW"/>
</dbReference>
<dbReference type="Pfam" id="PF20695">
    <property type="entry name" value="UbiD_N"/>
    <property type="match status" value="1"/>
</dbReference>
<comment type="function">
    <text evidence="1">Catalyzes the prenyl-FMN-dependent decarboxylation of pyrrole-2-carboxylate (P2C). Can also catalyze the carboxylation of pyrrole in the presence of elevated concentrations of CO(2) or bicarbonate.</text>
</comment>
<keyword evidence="1" id="KW-0630">Potassium</keyword>
<comment type="cofactor">
    <cofactor evidence="1">
        <name>prenylated FMN</name>
        <dbReference type="ChEBI" id="CHEBI:87746"/>
    </cofactor>
    <text evidence="1">Binds 1 prenylated FMN per subunit.</text>
</comment>
<dbReference type="NCBIfam" id="TIGR00148">
    <property type="entry name" value="UbiD family decarboxylase"/>
    <property type="match status" value="1"/>
</dbReference>
<comment type="catalytic activity">
    <reaction evidence="1">
        <text>pyrrole-2-carboxylate + H2O = 1H-pyrrole + hydrogencarbonate</text>
        <dbReference type="Rhea" id="RHEA:31379"/>
        <dbReference type="ChEBI" id="CHEBI:15377"/>
        <dbReference type="ChEBI" id="CHEBI:17544"/>
        <dbReference type="ChEBI" id="CHEBI:19203"/>
        <dbReference type="ChEBI" id="CHEBI:27660"/>
        <dbReference type="EC" id="4.1.1.93"/>
    </reaction>
</comment>
<dbReference type="GO" id="GO:0034941">
    <property type="term" value="F:pyrrole-2-carboxylate decarboxylase activity"/>
    <property type="evidence" value="ECO:0007669"/>
    <property type="project" value="UniProtKB-EC"/>
</dbReference>
<dbReference type="STRING" id="1176587.A8C56_18615"/>
<dbReference type="Pfam" id="PF20696">
    <property type="entry name" value="UbiD_C"/>
    <property type="match status" value="1"/>
</dbReference>
<dbReference type="SUPFAM" id="SSF143968">
    <property type="entry name" value="UbiD C-terminal domain-like"/>
    <property type="match status" value="1"/>
</dbReference>
<evidence type="ECO:0000259" key="3">
    <source>
        <dbReference type="Pfam" id="PF20695"/>
    </source>
</evidence>
<comment type="catalytic activity">
    <reaction evidence="1">
        <text>pyrrole-2-carboxylate + H(+) = 1H-pyrrole + CO2</text>
        <dbReference type="Rhea" id="RHEA:31375"/>
        <dbReference type="ChEBI" id="CHEBI:15378"/>
        <dbReference type="ChEBI" id="CHEBI:16526"/>
        <dbReference type="ChEBI" id="CHEBI:19203"/>
        <dbReference type="ChEBI" id="CHEBI:27660"/>
        <dbReference type="EC" id="4.1.1.93"/>
    </reaction>
</comment>
<dbReference type="OrthoDB" id="9809841at2"/>
<feature type="domain" description="3-octaprenyl-4-hydroxybenzoate carboxy-lyase-like C-terminal" evidence="4">
    <location>
        <begin position="320"/>
        <end position="455"/>
    </location>
</feature>
<dbReference type="Gene3D" id="3.40.1670.10">
    <property type="entry name" value="UbiD C-terminal domain-like"/>
    <property type="match status" value="1"/>
</dbReference>
<evidence type="ECO:0000256" key="1">
    <source>
        <dbReference type="HAMAP-Rule" id="MF_01983"/>
    </source>
</evidence>
<feature type="binding site" evidence="1">
    <location>
        <position position="229"/>
    </location>
    <ligand>
        <name>K(+)</name>
        <dbReference type="ChEBI" id="CHEBI:29103"/>
    </ligand>
</feature>
<protein>
    <recommendedName>
        <fullName evidence="1">Pyrrole-2-carboxylic acid decarboxylase</fullName>
        <shortName evidence="1">P2C decarboxylase</shortName>
        <ecNumber evidence="1">4.1.1.93</ecNumber>
    </recommendedName>
</protein>
<keyword evidence="1" id="KW-0285">Flavoprotein</keyword>
<feature type="binding site" evidence="1">
    <location>
        <position position="166"/>
    </location>
    <ligand>
        <name>K(+)</name>
        <dbReference type="ChEBI" id="CHEBI:29103"/>
    </ligand>
</feature>
<keyword evidence="1" id="KW-0479">Metal-binding</keyword>
<feature type="domain" description="3-octaprenyl-4-hydroxybenzoate carboxy-lyase-like N-terminal" evidence="3">
    <location>
        <begin position="11"/>
        <end position="97"/>
    </location>
</feature>
<comment type="subunit">
    <text evidence="1">Homodimer.</text>
</comment>
<keyword evidence="6" id="KW-1185">Reference proteome</keyword>
<dbReference type="KEGG" id="nia:A8C56_18615"/>
<dbReference type="RefSeq" id="WP_067759405.1">
    <property type="nucleotide sequence ID" value="NZ_CP015772.1"/>
</dbReference>
<feature type="binding site" evidence="1">
    <location>
        <position position="187"/>
    </location>
    <ligand>
        <name>prenylated FMN</name>
        <dbReference type="ChEBI" id="CHEBI:87746"/>
    </ligand>
</feature>
<feature type="binding site" evidence="1">
    <location>
        <position position="188"/>
    </location>
    <ligand>
        <name>Mn(2+)</name>
        <dbReference type="ChEBI" id="CHEBI:29035"/>
    </ligand>
</feature>
<evidence type="ECO:0000259" key="2">
    <source>
        <dbReference type="Pfam" id="PF01977"/>
    </source>
</evidence>
<organism evidence="5 6">
    <name type="scientific">Niabella ginsenosidivorans</name>
    <dbReference type="NCBI Taxonomy" id="1176587"/>
    <lineage>
        <taxon>Bacteria</taxon>
        <taxon>Pseudomonadati</taxon>
        <taxon>Bacteroidota</taxon>
        <taxon>Chitinophagia</taxon>
        <taxon>Chitinophagales</taxon>
        <taxon>Chitinophagaceae</taxon>
        <taxon>Niabella</taxon>
    </lineage>
</organism>
<feature type="domain" description="3-octaprenyl-4-hydroxybenzoate carboxy-lyase-like Rift-related" evidence="2">
    <location>
        <begin position="113"/>
        <end position="314"/>
    </location>
</feature>
<dbReference type="EC" id="4.1.1.93" evidence="1"/>
<dbReference type="InterPro" id="IPR048304">
    <property type="entry name" value="UbiD_Rift_dom"/>
</dbReference>
<feature type="active site" description="Proton donor" evidence="1">
    <location>
        <position position="278"/>
    </location>
</feature>
<feature type="binding site" evidence="1">
    <location>
        <position position="188"/>
    </location>
    <ligand>
        <name>prenylated FMN</name>
        <dbReference type="ChEBI" id="CHEBI:87746"/>
    </ligand>
</feature>
<feature type="binding site" evidence="1">
    <location>
        <position position="229"/>
    </location>
    <ligand>
        <name>Mn(2+)</name>
        <dbReference type="ChEBI" id="CHEBI:29035"/>
    </ligand>
</feature>
<dbReference type="HAMAP" id="MF_01983">
    <property type="entry name" value="UbiD_FDC"/>
    <property type="match status" value="1"/>
</dbReference>
<feature type="binding site" evidence="1">
    <location>
        <position position="170"/>
    </location>
    <ligand>
        <name>prenylated FMN</name>
        <dbReference type="ChEBI" id="CHEBI:87746"/>
    </ligand>
</feature>
<gene>
    <name evidence="5" type="ORF">A8C56_18615</name>
</gene>
<comment type="caution">
    <text evidence="1">Lacks conserved residue(s) required for the propagation of feature annotation.</text>
</comment>
<dbReference type="InterPro" id="IPR049383">
    <property type="entry name" value="UbiD-like_N"/>
</dbReference>
<dbReference type="GO" id="GO:0005737">
    <property type="term" value="C:cytoplasm"/>
    <property type="evidence" value="ECO:0007669"/>
    <property type="project" value="TreeGrafter"/>
</dbReference>
<evidence type="ECO:0000313" key="6">
    <source>
        <dbReference type="Proteomes" id="UP000077667"/>
    </source>
</evidence>